<dbReference type="SUPFAM" id="SSF56214">
    <property type="entry name" value="4'-phosphopantetheinyl transferase"/>
    <property type="match status" value="2"/>
</dbReference>
<dbReference type="Gene3D" id="3.90.470.20">
    <property type="entry name" value="4'-phosphopantetheinyl transferase domain"/>
    <property type="match status" value="2"/>
</dbReference>
<dbReference type="InterPro" id="IPR050559">
    <property type="entry name" value="P-Pant_transferase_sf"/>
</dbReference>
<dbReference type="GO" id="GO:0005829">
    <property type="term" value="C:cytosol"/>
    <property type="evidence" value="ECO:0007669"/>
    <property type="project" value="TreeGrafter"/>
</dbReference>
<reference evidence="5" key="1">
    <citation type="submission" date="2022-10" db="EMBL/GenBank/DDBJ databases">
        <authorList>
            <person name="Kim H.S."/>
            <person name="Kim J.-S."/>
            <person name="Suh M.K."/>
            <person name="Eom M.K."/>
            <person name="Lee J.-S."/>
        </authorList>
    </citation>
    <scope>NUCLEOTIDE SEQUENCE</scope>
    <source>
        <strain evidence="5">LIP-5</strain>
    </source>
</reference>
<evidence type="ECO:0000256" key="1">
    <source>
        <dbReference type="ARBA" id="ARBA00010990"/>
    </source>
</evidence>
<protein>
    <submittedName>
        <fullName evidence="5">4'-phosphopantetheinyl transferase superfamily protein</fullName>
    </submittedName>
</protein>
<dbReference type="Proteomes" id="UP001209317">
    <property type="component" value="Unassembled WGS sequence"/>
</dbReference>
<evidence type="ECO:0000259" key="4">
    <source>
        <dbReference type="Pfam" id="PF22624"/>
    </source>
</evidence>
<proteinExistence type="inferred from homology"/>
<feature type="domain" description="4'-phosphopantetheinyl transferase" evidence="3">
    <location>
        <begin position="127"/>
        <end position="226"/>
    </location>
</feature>
<dbReference type="EMBL" id="JAOTPL010000007">
    <property type="protein sequence ID" value="MCU7694179.1"/>
    <property type="molecule type" value="Genomic_DNA"/>
</dbReference>
<accession>A0AAE3ILQ6</accession>
<evidence type="ECO:0000256" key="2">
    <source>
        <dbReference type="ARBA" id="ARBA00022679"/>
    </source>
</evidence>
<dbReference type="GO" id="GO:0008897">
    <property type="term" value="F:holo-[acyl-carrier-protein] synthase activity"/>
    <property type="evidence" value="ECO:0007669"/>
    <property type="project" value="InterPro"/>
</dbReference>
<organism evidence="5 6">
    <name type="scientific">Haoranjiania flava</name>
    <dbReference type="NCBI Taxonomy" id="1856322"/>
    <lineage>
        <taxon>Bacteria</taxon>
        <taxon>Pseudomonadati</taxon>
        <taxon>Bacteroidota</taxon>
        <taxon>Chitinophagia</taxon>
        <taxon>Chitinophagales</taxon>
        <taxon>Chitinophagaceae</taxon>
        <taxon>Haoranjiania</taxon>
    </lineage>
</organism>
<keyword evidence="2 5" id="KW-0808">Transferase</keyword>
<gene>
    <name evidence="5" type="ORF">OD355_06590</name>
</gene>
<evidence type="ECO:0000313" key="6">
    <source>
        <dbReference type="Proteomes" id="UP001209317"/>
    </source>
</evidence>
<comment type="caution">
    <text evidence="5">The sequence shown here is derived from an EMBL/GenBank/DDBJ whole genome shotgun (WGS) entry which is preliminary data.</text>
</comment>
<dbReference type="InterPro" id="IPR008278">
    <property type="entry name" value="4-PPantetheinyl_Trfase_dom"/>
</dbReference>
<name>A0AAE3ILQ6_9BACT</name>
<dbReference type="InterPro" id="IPR055066">
    <property type="entry name" value="AASDHPPT_N"/>
</dbReference>
<dbReference type="GO" id="GO:0000287">
    <property type="term" value="F:magnesium ion binding"/>
    <property type="evidence" value="ECO:0007669"/>
    <property type="project" value="InterPro"/>
</dbReference>
<dbReference type="PANTHER" id="PTHR12215">
    <property type="entry name" value="PHOSPHOPANTETHEINE TRANSFERASE"/>
    <property type="match status" value="1"/>
</dbReference>
<dbReference type="Pfam" id="PF22624">
    <property type="entry name" value="AASDHPPT_N"/>
    <property type="match status" value="1"/>
</dbReference>
<feature type="domain" description="4'-phosphopantetheinyl transferase N-terminal" evidence="4">
    <location>
        <begin position="42"/>
        <end position="122"/>
    </location>
</feature>
<dbReference type="Pfam" id="PF01648">
    <property type="entry name" value="ACPS"/>
    <property type="match status" value="1"/>
</dbReference>
<comment type="similarity">
    <text evidence="1">Belongs to the P-Pant transferase superfamily. Gsp/Sfp/HetI/AcpT family.</text>
</comment>
<evidence type="ECO:0000259" key="3">
    <source>
        <dbReference type="Pfam" id="PF01648"/>
    </source>
</evidence>
<dbReference type="GO" id="GO:0019878">
    <property type="term" value="P:lysine biosynthetic process via aminoadipic acid"/>
    <property type="evidence" value="ECO:0007669"/>
    <property type="project" value="TreeGrafter"/>
</dbReference>
<sequence>MQIKNTAISSVGKPGYNPQRDIIVFHCNVEEAIAKVGCFKFLLSDSEKATYDRYRKAEDAANFMTGRILVRLLLSRLNNCLPEDIVLVPGKYNKPVALHRYNRALKISCFNLSHRANVVVIAIARVPVGIDVEMIVDTDYRCMINDICTGKEIVFLQQGTLPAERFLRLWTRKEAVLKCIGTGLTDNLKLLQLCDEVNYFSYNDPDISCCFIHDFTVFHNYAACICYASDKQMRVYFSDANTVLGNNF</sequence>
<dbReference type="PANTHER" id="PTHR12215:SF10">
    <property type="entry name" value="L-AMINOADIPATE-SEMIALDEHYDE DEHYDROGENASE-PHOSPHOPANTETHEINYL TRANSFERASE"/>
    <property type="match status" value="1"/>
</dbReference>
<keyword evidence="6" id="KW-1185">Reference proteome</keyword>
<dbReference type="InterPro" id="IPR037143">
    <property type="entry name" value="4-PPantetheinyl_Trfase_dom_sf"/>
</dbReference>
<evidence type="ECO:0000313" key="5">
    <source>
        <dbReference type="EMBL" id="MCU7694179.1"/>
    </source>
</evidence>
<dbReference type="AlphaFoldDB" id="A0AAE3ILQ6"/>
<dbReference type="RefSeq" id="WP_263037665.1">
    <property type="nucleotide sequence ID" value="NZ_JAOTPL010000007.1"/>
</dbReference>